<dbReference type="PANTHER" id="PTHR35564:SF4">
    <property type="entry name" value="CYTOPLASMIC PROTEIN"/>
    <property type="match status" value="1"/>
</dbReference>
<gene>
    <name evidence="1" type="ORF">SAMN04487779_101174</name>
</gene>
<dbReference type="InterPro" id="IPR010732">
    <property type="entry name" value="T6SS_TssG-like"/>
</dbReference>
<accession>A0A1G6WVX5</accession>
<dbReference type="EMBL" id="FMZX01000011">
    <property type="protein sequence ID" value="SDD69939.1"/>
    <property type="molecule type" value="Genomic_DNA"/>
</dbReference>
<dbReference type="PANTHER" id="PTHR35564">
    <property type="match status" value="1"/>
</dbReference>
<proteinExistence type="predicted"/>
<dbReference type="RefSeq" id="WP_090664110.1">
    <property type="nucleotide sequence ID" value="NZ_FMZX01000011.1"/>
</dbReference>
<protein>
    <submittedName>
        <fullName evidence="1">Type VI secretion system protein ImpH</fullName>
    </submittedName>
</protein>
<dbReference type="NCBIfam" id="TIGR03347">
    <property type="entry name" value="VI_chp_1"/>
    <property type="match status" value="1"/>
</dbReference>
<evidence type="ECO:0000313" key="1">
    <source>
        <dbReference type="EMBL" id="SDD69939.1"/>
    </source>
</evidence>
<reference evidence="1 2" key="1">
    <citation type="submission" date="2016-10" db="EMBL/GenBank/DDBJ databases">
        <authorList>
            <person name="de Groot N.N."/>
        </authorList>
    </citation>
    <scope>NUCLEOTIDE SEQUENCE [LARGE SCALE GENOMIC DNA]</scope>
    <source>
        <strain evidence="1 2">CPCC 100156</strain>
    </source>
</reference>
<dbReference type="STRING" id="938405.SAMN02927895_03163"/>
<dbReference type="Pfam" id="PF06996">
    <property type="entry name" value="T6SS_TssG"/>
    <property type="match status" value="1"/>
</dbReference>
<dbReference type="Proteomes" id="UP000198925">
    <property type="component" value="Unassembled WGS sequence"/>
</dbReference>
<name>A0A1G6WVX5_9PROT</name>
<keyword evidence="2" id="KW-1185">Reference proteome</keyword>
<sequence length="348" mass="37015">MAGAQRHAGAAVTGFAALLPPIRPVAAPPAERLLREPTRFTLDQAAHLLAPGGDVLALRYRTVARLGYPQGEIGAPRPEQRQLAVTTFGLVGAGGVLPRHFTGLVGAEQRKRSEALHAFLDLGASRFTGLFVKAGEKYRPTRDPAPAERGLAAVIGLATPHLAGRLGLELQRLLYHAGNLASRSRSAARLQSMLEEETGLPVTIEEFAGGWIRLPPTEQTRLAGGEPRGGRGRGLGGQHAVLGQGAVAGAQTWDSQARFVIRIGPLDRAGFEAMLPGTPQHRRVLAMTRLFVGLDTSFAINPVLAAEAVPPLALGAGRLGWSSWLTTPRARRRDGEEPRFEASQVTSL</sequence>
<evidence type="ECO:0000313" key="2">
    <source>
        <dbReference type="Proteomes" id="UP000198925"/>
    </source>
</evidence>
<dbReference type="AlphaFoldDB" id="A0A1G6WVX5"/>
<organism evidence="1 2">
    <name type="scientific">Belnapia rosea</name>
    <dbReference type="NCBI Taxonomy" id="938405"/>
    <lineage>
        <taxon>Bacteria</taxon>
        <taxon>Pseudomonadati</taxon>
        <taxon>Pseudomonadota</taxon>
        <taxon>Alphaproteobacteria</taxon>
        <taxon>Acetobacterales</taxon>
        <taxon>Roseomonadaceae</taxon>
        <taxon>Belnapia</taxon>
    </lineage>
</organism>